<evidence type="ECO:0000313" key="1">
    <source>
        <dbReference type="EMBL" id="OAX40757.1"/>
    </source>
</evidence>
<protein>
    <submittedName>
        <fullName evidence="1">Uncharacterized protein</fullName>
    </submittedName>
</protein>
<dbReference type="OrthoDB" id="249612at2759"/>
<name>A0A1B7N7B6_9AGAM</name>
<organism evidence="1 2">
    <name type="scientific">Rhizopogon vinicolor AM-OR11-026</name>
    <dbReference type="NCBI Taxonomy" id="1314800"/>
    <lineage>
        <taxon>Eukaryota</taxon>
        <taxon>Fungi</taxon>
        <taxon>Dikarya</taxon>
        <taxon>Basidiomycota</taxon>
        <taxon>Agaricomycotina</taxon>
        <taxon>Agaricomycetes</taxon>
        <taxon>Agaricomycetidae</taxon>
        <taxon>Boletales</taxon>
        <taxon>Suillineae</taxon>
        <taxon>Rhizopogonaceae</taxon>
        <taxon>Rhizopogon</taxon>
    </lineage>
</organism>
<gene>
    <name evidence="1" type="ORF">K503DRAFT_582785</name>
</gene>
<dbReference type="InParanoid" id="A0A1B7N7B6"/>
<proteinExistence type="predicted"/>
<evidence type="ECO:0000313" key="2">
    <source>
        <dbReference type="Proteomes" id="UP000092154"/>
    </source>
</evidence>
<keyword evidence="2" id="KW-1185">Reference proteome</keyword>
<accession>A0A1B7N7B6</accession>
<dbReference type="EMBL" id="KV448201">
    <property type="protein sequence ID" value="OAX40757.1"/>
    <property type="molecule type" value="Genomic_DNA"/>
</dbReference>
<dbReference type="AlphaFoldDB" id="A0A1B7N7B6"/>
<dbReference type="Proteomes" id="UP000092154">
    <property type="component" value="Unassembled WGS sequence"/>
</dbReference>
<reference evidence="1 2" key="1">
    <citation type="submission" date="2016-06" db="EMBL/GenBank/DDBJ databases">
        <title>Comparative genomics of the ectomycorrhizal sister species Rhizopogon vinicolor and Rhizopogon vesiculosus (Basidiomycota: Boletales) reveals a divergence of the mating type B locus.</title>
        <authorList>
            <consortium name="DOE Joint Genome Institute"/>
            <person name="Mujic A.B."/>
            <person name="Kuo A."/>
            <person name="Tritt A."/>
            <person name="Lipzen A."/>
            <person name="Chen C."/>
            <person name="Johnson J."/>
            <person name="Sharma A."/>
            <person name="Barry K."/>
            <person name="Grigoriev I.V."/>
            <person name="Spatafora J.W."/>
        </authorList>
    </citation>
    <scope>NUCLEOTIDE SEQUENCE [LARGE SCALE GENOMIC DNA]</scope>
    <source>
        <strain evidence="1 2">AM-OR11-026</strain>
    </source>
</reference>
<sequence>MIFIRINVNALPLVAIKIHPPSSRRRTGITSIWQLGRAWCAAQLSSDLGYLSNIVRALNVEYEELDRWKEYVGMNDEEGRRVIGGKSHGDQVLVLAAKMRGWM</sequence>
<dbReference type="STRING" id="1314800.A0A1B7N7B6"/>